<sequence>MSSELPVFHVIVPIPSIFWSPLISRSCRCRSDLRTCWFPTFTSIMASGSNYPHGQNNNQSTGNANNVPDWHMSSPGPSSPQRGQLSSAVSASPGETLLKINATVQKLEREIGNMEDKHNEVCHNLSALTDSLNSYLIEINSKTDKSKREYRSMSQDIHSIKSGIDGLSGLMQRLVEVQEEQLGQLNHLVQRARGPQSTSPGLYSGPGSPGPGQAGPNSMGRYSRN</sequence>
<evidence type="ECO:0000313" key="4">
    <source>
        <dbReference type="Proteomes" id="UP001175211"/>
    </source>
</evidence>
<feature type="compositionally biased region" description="Low complexity" evidence="2">
    <location>
        <begin position="73"/>
        <end position="87"/>
    </location>
</feature>
<reference evidence="3" key="1">
    <citation type="submission" date="2023-06" db="EMBL/GenBank/DDBJ databases">
        <authorList>
            <consortium name="Lawrence Berkeley National Laboratory"/>
            <person name="Ahrendt S."/>
            <person name="Sahu N."/>
            <person name="Indic B."/>
            <person name="Wong-Bajracharya J."/>
            <person name="Merenyi Z."/>
            <person name="Ke H.-M."/>
            <person name="Monk M."/>
            <person name="Kocsube S."/>
            <person name="Drula E."/>
            <person name="Lipzen A."/>
            <person name="Balint B."/>
            <person name="Henrissat B."/>
            <person name="Andreopoulos B."/>
            <person name="Martin F.M."/>
            <person name="Harder C.B."/>
            <person name="Rigling D."/>
            <person name="Ford K.L."/>
            <person name="Foster G.D."/>
            <person name="Pangilinan J."/>
            <person name="Papanicolaou A."/>
            <person name="Barry K."/>
            <person name="LaButti K."/>
            <person name="Viragh M."/>
            <person name="Koriabine M."/>
            <person name="Yan M."/>
            <person name="Riley R."/>
            <person name="Champramary S."/>
            <person name="Plett K.L."/>
            <person name="Tsai I.J."/>
            <person name="Slot J."/>
            <person name="Sipos G."/>
            <person name="Plett J."/>
            <person name="Nagy L.G."/>
            <person name="Grigoriev I.V."/>
        </authorList>
    </citation>
    <scope>NUCLEOTIDE SEQUENCE</scope>
    <source>
        <strain evidence="3">CCBAS 213</strain>
    </source>
</reference>
<organism evidence="3 4">
    <name type="scientific">Armillaria tabescens</name>
    <name type="common">Ringless honey mushroom</name>
    <name type="synonym">Agaricus tabescens</name>
    <dbReference type="NCBI Taxonomy" id="1929756"/>
    <lineage>
        <taxon>Eukaryota</taxon>
        <taxon>Fungi</taxon>
        <taxon>Dikarya</taxon>
        <taxon>Basidiomycota</taxon>
        <taxon>Agaricomycotina</taxon>
        <taxon>Agaricomycetes</taxon>
        <taxon>Agaricomycetidae</taxon>
        <taxon>Agaricales</taxon>
        <taxon>Marasmiineae</taxon>
        <taxon>Physalacriaceae</taxon>
        <taxon>Desarmillaria</taxon>
    </lineage>
</organism>
<feature type="compositionally biased region" description="Low complexity" evidence="2">
    <location>
        <begin position="197"/>
        <end position="206"/>
    </location>
</feature>
<dbReference type="EMBL" id="JAUEPS010000122">
    <property type="protein sequence ID" value="KAK0436806.1"/>
    <property type="molecule type" value="Genomic_DNA"/>
</dbReference>
<feature type="region of interest" description="Disordered" evidence="2">
    <location>
        <begin position="191"/>
        <end position="225"/>
    </location>
</feature>
<keyword evidence="4" id="KW-1185">Reference proteome</keyword>
<name>A0AA39J638_ARMTA</name>
<feature type="coiled-coil region" evidence="1">
    <location>
        <begin position="97"/>
        <end position="124"/>
    </location>
</feature>
<evidence type="ECO:0000313" key="3">
    <source>
        <dbReference type="EMBL" id="KAK0436806.1"/>
    </source>
</evidence>
<comment type="caution">
    <text evidence="3">The sequence shown here is derived from an EMBL/GenBank/DDBJ whole genome shotgun (WGS) entry which is preliminary data.</text>
</comment>
<dbReference type="RefSeq" id="XP_060322366.1">
    <property type="nucleotide sequence ID" value="XM_060478642.1"/>
</dbReference>
<accession>A0AA39J638</accession>
<dbReference type="AlphaFoldDB" id="A0AA39J638"/>
<feature type="region of interest" description="Disordered" evidence="2">
    <location>
        <begin position="52"/>
        <end position="90"/>
    </location>
</feature>
<proteinExistence type="predicted"/>
<feature type="compositionally biased region" description="Low complexity" evidence="2">
    <location>
        <begin position="54"/>
        <end position="66"/>
    </location>
</feature>
<evidence type="ECO:0000256" key="2">
    <source>
        <dbReference type="SAM" id="MobiDB-lite"/>
    </source>
</evidence>
<keyword evidence="1" id="KW-0175">Coiled coil</keyword>
<gene>
    <name evidence="3" type="ORF">EV420DRAFT_1652408</name>
</gene>
<dbReference type="Proteomes" id="UP001175211">
    <property type="component" value="Unassembled WGS sequence"/>
</dbReference>
<dbReference type="GeneID" id="85362190"/>
<evidence type="ECO:0000256" key="1">
    <source>
        <dbReference type="SAM" id="Coils"/>
    </source>
</evidence>
<protein>
    <submittedName>
        <fullName evidence="3">Uncharacterized protein</fullName>
    </submittedName>
</protein>